<protein>
    <submittedName>
        <fullName evidence="1">Uncharacterized protein</fullName>
    </submittedName>
</protein>
<evidence type="ECO:0000313" key="2">
    <source>
        <dbReference type="Proteomes" id="UP000654257"/>
    </source>
</evidence>
<dbReference type="RefSeq" id="WP_188545683.1">
    <property type="nucleotide sequence ID" value="NZ_BMCU01000003.1"/>
</dbReference>
<sequence length="191" mass="21672">MTTPISDDSPRFDAVAPFGENAVISYDAKRDCFVSSAKVSHSDFIWLPDWEFGPRILADLFEQDLILEADLGEIVQDSWVMADRPTANVSSDRWIRIWSAANTTIPTVPEKLFRGGISYRGMSWTASYEVAEEFAWSEMRPGDDPSHGKVFSYSFSQQHVIGYMKVKSEDEYIIDPRIFDDATIIPDVEDN</sequence>
<keyword evidence="2" id="KW-1185">Reference proteome</keyword>
<accession>A0A917FYG6</accession>
<dbReference type="EMBL" id="BMCU01000003">
    <property type="protein sequence ID" value="GGG14176.1"/>
    <property type="molecule type" value="Genomic_DNA"/>
</dbReference>
<organism evidence="1 2">
    <name type="scientific">Rhodococcoides trifolii</name>
    <dbReference type="NCBI Taxonomy" id="908250"/>
    <lineage>
        <taxon>Bacteria</taxon>
        <taxon>Bacillati</taxon>
        <taxon>Actinomycetota</taxon>
        <taxon>Actinomycetes</taxon>
        <taxon>Mycobacteriales</taxon>
        <taxon>Nocardiaceae</taxon>
        <taxon>Rhodococcoides</taxon>
    </lineage>
</organism>
<reference evidence="1" key="2">
    <citation type="submission" date="2020-09" db="EMBL/GenBank/DDBJ databases">
        <authorList>
            <person name="Sun Q."/>
            <person name="Sedlacek I."/>
        </authorList>
    </citation>
    <scope>NUCLEOTIDE SEQUENCE</scope>
    <source>
        <strain evidence="1">CCM 7905</strain>
    </source>
</reference>
<comment type="caution">
    <text evidence="1">The sequence shown here is derived from an EMBL/GenBank/DDBJ whole genome shotgun (WGS) entry which is preliminary data.</text>
</comment>
<gene>
    <name evidence="1" type="ORF">GCM10007304_30340</name>
</gene>
<evidence type="ECO:0000313" key="1">
    <source>
        <dbReference type="EMBL" id="GGG14176.1"/>
    </source>
</evidence>
<dbReference type="Proteomes" id="UP000654257">
    <property type="component" value="Unassembled WGS sequence"/>
</dbReference>
<name>A0A917FYG6_9NOCA</name>
<dbReference type="AlphaFoldDB" id="A0A917FYG6"/>
<proteinExistence type="predicted"/>
<reference evidence="1" key="1">
    <citation type="journal article" date="2014" name="Int. J. Syst. Evol. Microbiol.">
        <title>Complete genome sequence of Corynebacterium casei LMG S-19264T (=DSM 44701T), isolated from a smear-ripened cheese.</title>
        <authorList>
            <consortium name="US DOE Joint Genome Institute (JGI-PGF)"/>
            <person name="Walter F."/>
            <person name="Albersmeier A."/>
            <person name="Kalinowski J."/>
            <person name="Ruckert C."/>
        </authorList>
    </citation>
    <scope>NUCLEOTIDE SEQUENCE</scope>
    <source>
        <strain evidence="1">CCM 7905</strain>
    </source>
</reference>